<gene>
    <name evidence="3" type="ORF">BECKSD772D_GA0070982_100829</name>
    <name evidence="2" type="ORF">BECKSD772E_GA0070983_101731</name>
    <name evidence="1" type="ORF">BECKSD772F_GA0070984_101831</name>
</gene>
<accession>A0A450Y8M3</accession>
<evidence type="ECO:0000313" key="2">
    <source>
        <dbReference type="EMBL" id="VFK42512.1"/>
    </source>
</evidence>
<organism evidence="1">
    <name type="scientific">Candidatus Kentrum sp. SD</name>
    <dbReference type="NCBI Taxonomy" id="2126332"/>
    <lineage>
        <taxon>Bacteria</taxon>
        <taxon>Pseudomonadati</taxon>
        <taxon>Pseudomonadota</taxon>
        <taxon>Gammaproteobacteria</taxon>
        <taxon>Candidatus Kentrum</taxon>
    </lineage>
</organism>
<protein>
    <submittedName>
        <fullName evidence="1">Uncharacterized protein</fullName>
    </submittedName>
</protein>
<dbReference type="EMBL" id="CAADHB010000008">
    <property type="protein sequence ID" value="VFK78162.1"/>
    <property type="molecule type" value="Genomic_DNA"/>
</dbReference>
<reference evidence="1" key="1">
    <citation type="submission" date="2019-02" db="EMBL/GenBank/DDBJ databases">
        <authorList>
            <person name="Gruber-Vodicka R. H."/>
            <person name="Seah K. B. B."/>
        </authorList>
    </citation>
    <scope>NUCLEOTIDE SEQUENCE</scope>
    <source>
        <strain evidence="3">BECK_S127</strain>
        <strain evidence="2">BECK_S1320</strain>
        <strain evidence="1">BECK_S1321</strain>
    </source>
</reference>
<evidence type="ECO:0000313" key="3">
    <source>
        <dbReference type="EMBL" id="VFK78162.1"/>
    </source>
</evidence>
<name>A0A450Y8M3_9GAMM</name>
<dbReference type="EMBL" id="CAADFR010000018">
    <property type="protein sequence ID" value="VFK37855.1"/>
    <property type="molecule type" value="Genomic_DNA"/>
</dbReference>
<dbReference type="EMBL" id="CAADFU010000017">
    <property type="protein sequence ID" value="VFK42512.1"/>
    <property type="molecule type" value="Genomic_DNA"/>
</dbReference>
<dbReference type="AlphaFoldDB" id="A0A450Y8M3"/>
<sequence>MDGKVVKNVDFTAPRAAVAPFSTASSHWRTSWRFAPGRKGDGPWFARRSPKVFFPIPESDESEKRILAVRKSGMGFSAIRMDLSSSVHPLLPLPR</sequence>
<evidence type="ECO:0000313" key="1">
    <source>
        <dbReference type="EMBL" id="VFK37855.1"/>
    </source>
</evidence>
<proteinExistence type="predicted"/>